<evidence type="ECO:0000256" key="8">
    <source>
        <dbReference type="ARBA" id="ARBA00023242"/>
    </source>
</evidence>
<evidence type="ECO:0000313" key="12">
    <source>
        <dbReference type="EMBL" id="KAK7502269.1"/>
    </source>
</evidence>
<comment type="similarity">
    <text evidence="3">Belongs to the RRP40 family.</text>
</comment>
<feature type="domain" description="K Homology" evidence="11">
    <location>
        <begin position="153"/>
        <end position="199"/>
    </location>
</feature>
<reference evidence="12 13" key="1">
    <citation type="journal article" date="2023" name="Sci. Data">
        <title>Genome assembly of the Korean intertidal mud-creeper Batillaria attramentaria.</title>
        <authorList>
            <person name="Patra A.K."/>
            <person name="Ho P.T."/>
            <person name="Jun S."/>
            <person name="Lee S.J."/>
            <person name="Kim Y."/>
            <person name="Won Y.J."/>
        </authorList>
    </citation>
    <scope>NUCLEOTIDE SEQUENCE [LARGE SCALE GENOMIC DNA]</scope>
    <source>
        <strain evidence="12">Wonlab-2016</strain>
    </source>
</reference>
<name>A0ABD0LTC8_9CAEN</name>
<keyword evidence="6" id="KW-0271">Exosome</keyword>
<dbReference type="PANTHER" id="PTHR21321">
    <property type="entry name" value="PNAS-3 RELATED"/>
    <property type="match status" value="1"/>
</dbReference>
<dbReference type="Gene3D" id="2.40.50.140">
    <property type="entry name" value="Nucleic acid-binding proteins"/>
    <property type="match status" value="1"/>
</dbReference>
<sequence length="236" mass="25877">MAAHMDRIVMPGDKICDLKESEATRKTILGPGLRTEGDCVYACKPGVLKFREPNVYWIDTHQKRYVPVKGEHVIGIVTQKAGDIFRVDIGGSVQASLSFLSFEGSTKRNRPDVKVGDMLYCRLLVANKDMEPEVVCIDGQGRSSGMGVVRNGGFLFKVSLNLVKKILSSSCILMKTLGQKLPFEVVVGLNGRVWVKGRSNKETIALANAICASEHMTNEQIKVMCQRLADAVAGFT</sequence>
<dbReference type="SUPFAM" id="SSF110324">
    <property type="entry name" value="Ribosomal L27 protein-like"/>
    <property type="match status" value="1"/>
</dbReference>
<keyword evidence="8" id="KW-0539">Nucleus</keyword>
<evidence type="ECO:0000256" key="1">
    <source>
        <dbReference type="ARBA" id="ARBA00004496"/>
    </source>
</evidence>
<comment type="subcellular location">
    <subcellularLocation>
        <location evidence="1">Cytoplasm</location>
    </subcellularLocation>
    <subcellularLocation>
        <location evidence="2">Nucleus</location>
        <location evidence="2">Nucleolus</location>
    </subcellularLocation>
</comment>
<dbReference type="GO" id="GO:0005730">
    <property type="term" value="C:nucleolus"/>
    <property type="evidence" value="ECO:0007669"/>
    <property type="project" value="UniProtKB-SubCell"/>
</dbReference>
<evidence type="ECO:0000256" key="2">
    <source>
        <dbReference type="ARBA" id="ARBA00004604"/>
    </source>
</evidence>
<dbReference type="PANTHER" id="PTHR21321:SF1">
    <property type="entry name" value="EXOSOME COMPLEX COMPONENT RRP40"/>
    <property type="match status" value="1"/>
</dbReference>
<accession>A0ABD0LTC8</accession>
<dbReference type="InterPro" id="IPR049469">
    <property type="entry name" value="RRP40_KH-I"/>
</dbReference>
<dbReference type="AlphaFoldDB" id="A0ABD0LTC8"/>
<dbReference type="SUPFAM" id="SSF50249">
    <property type="entry name" value="Nucleic acid-binding proteins"/>
    <property type="match status" value="1"/>
</dbReference>
<dbReference type="Gene3D" id="2.40.50.100">
    <property type="match status" value="1"/>
</dbReference>
<evidence type="ECO:0000256" key="4">
    <source>
        <dbReference type="ARBA" id="ARBA00022490"/>
    </source>
</evidence>
<proteinExistence type="inferred from homology"/>
<evidence type="ECO:0000259" key="11">
    <source>
        <dbReference type="Pfam" id="PF15985"/>
    </source>
</evidence>
<dbReference type="Pfam" id="PF21262">
    <property type="entry name" value="RRP40_S1"/>
    <property type="match status" value="1"/>
</dbReference>
<dbReference type="InterPro" id="IPR026699">
    <property type="entry name" value="Exosome_RNA_bind1/RRP40/RRP4"/>
</dbReference>
<dbReference type="CDD" id="cd05790">
    <property type="entry name" value="S1_Rrp40"/>
    <property type="match status" value="1"/>
</dbReference>
<evidence type="ECO:0000256" key="5">
    <source>
        <dbReference type="ARBA" id="ARBA00022552"/>
    </source>
</evidence>
<dbReference type="EMBL" id="JACVVK020000027">
    <property type="protein sequence ID" value="KAK7502269.1"/>
    <property type="molecule type" value="Genomic_DNA"/>
</dbReference>
<keyword evidence="7" id="KW-0694">RNA-binding</keyword>
<gene>
    <name evidence="12" type="ORF">BaRGS_00006633</name>
</gene>
<dbReference type="InterPro" id="IPR012340">
    <property type="entry name" value="NA-bd_OB-fold"/>
</dbReference>
<dbReference type="Pfam" id="PF15985">
    <property type="entry name" value="KH_6"/>
    <property type="match status" value="1"/>
</dbReference>
<dbReference type="GO" id="GO:0006364">
    <property type="term" value="P:rRNA processing"/>
    <property type="evidence" value="ECO:0007669"/>
    <property type="project" value="UniProtKB-KW"/>
</dbReference>
<dbReference type="FunFam" id="3.30.1370.10:FF:000038">
    <property type="entry name" value="exosome complex component RRP40"/>
    <property type="match status" value="1"/>
</dbReference>
<dbReference type="SUPFAM" id="SSF54791">
    <property type="entry name" value="Eukaryotic type KH-domain (KH-domain type I)"/>
    <property type="match status" value="1"/>
</dbReference>
<keyword evidence="13" id="KW-1185">Reference proteome</keyword>
<organism evidence="12 13">
    <name type="scientific">Batillaria attramentaria</name>
    <dbReference type="NCBI Taxonomy" id="370345"/>
    <lineage>
        <taxon>Eukaryota</taxon>
        <taxon>Metazoa</taxon>
        <taxon>Spiralia</taxon>
        <taxon>Lophotrochozoa</taxon>
        <taxon>Mollusca</taxon>
        <taxon>Gastropoda</taxon>
        <taxon>Caenogastropoda</taxon>
        <taxon>Sorbeoconcha</taxon>
        <taxon>Cerithioidea</taxon>
        <taxon>Batillariidae</taxon>
        <taxon>Batillaria</taxon>
    </lineage>
</organism>
<keyword evidence="5" id="KW-0698">rRNA processing</keyword>
<protein>
    <recommendedName>
        <fullName evidence="10">Exosome complex component RRP40</fullName>
    </recommendedName>
    <alternativeName>
        <fullName evidence="9">Ribosomal RNA-processing protein 40</fullName>
    </alternativeName>
</protein>
<dbReference type="GO" id="GO:0003723">
    <property type="term" value="F:RNA binding"/>
    <property type="evidence" value="ECO:0007669"/>
    <property type="project" value="UniProtKB-KW"/>
</dbReference>
<dbReference type="GO" id="GO:0005737">
    <property type="term" value="C:cytoplasm"/>
    <property type="evidence" value="ECO:0007669"/>
    <property type="project" value="UniProtKB-SubCell"/>
</dbReference>
<dbReference type="FunFam" id="2.40.50.140:FF:000112">
    <property type="entry name" value="Exosome complex component RRP40"/>
    <property type="match status" value="1"/>
</dbReference>
<evidence type="ECO:0000256" key="10">
    <source>
        <dbReference type="ARBA" id="ARBA00069899"/>
    </source>
</evidence>
<dbReference type="Gene3D" id="3.30.1370.10">
    <property type="entry name" value="K Homology domain, type 1"/>
    <property type="match status" value="1"/>
</dbReference>
<dbReference type="InterPro" id="IPR037319">
    <property type="entry name" value="Rrp40_S1"/>
</dbReference>
<dbReference type="InterPro" id="IPR004088">
    <property type="entry name" value="KH_dom_type_1"/>
</dbReference>
<dbReference type="GO" id="GO:0000178">
    <property type="term" value="C:exosome (RNase complex)"/>
    <property type="evidence" value="ECO:0007669"/>
    <property type="project" value="UniProtKB-KW"/>
</dbReference>
<evidence type="ECO:0000256" key="9">
    <source>
        <dbReference type="ARBA" id="ARBA00030615"/>
    </source>
</evidence>
<evidence type="ECO:0000256" key="3">
    <source>
        <dbReference type="ARBA" id="ARBA00007841"/>
    </source>
</evidence>
<comment type="caution">
    <text evidence="12">The sequence shown here is derived from an EMBL/GenBank/DDBJ whole genome shotgun (WGS) entry which is preliminary data.</text>
</comment>
<dbReference type="CDD" id="cd22526">
    <property type="entry name" value="KH-I_Rrp40"/>
    <property type="match status" value="1"/>
</dbReference>
<evidence type="ECO:0000256" key="6">
    <source>
        <dbReference type="ARBA" id="ARBA00022835"/>
    </source>
</evidence>
<dbReference type="InterPro" id="IPR036612">
    <property type="entry name" value="KH_dom_type_1_sf"/>
</dbReference>
<dbReference type="GO" id="GO:0010468">
    <property type="term" value="P:regulation of gene expression"/>
    <property type="evidence" value="ECO:0007669"/>
    <property type="project" value="UniProtKB-ARBA"/>
</dbReference>
<dbReference type="Proteomes" id="UP001519460">
    <property type="component" value="Unassembled WGS sequence"/>
</dbReference>
<keyword evidence="4" id="KW-0963">Cytoplasm</keyword>
<evidence type="ECO:0000256" key="7">
    <source>
        <dbReference type="ARBA" id="ARBA00022884"/>
    </source>
</evidence>
<evidence type="ECO:0000313" key="13">
    <source>
        <dbReference type="Proteomes" id="UP001519460"/>
    </source>
</evidence>